<accession>A0A2R4XHU6</accession>
<dbReference type="SUPFAM" id="SSF64288">
    <property type="entry name" value="Chorismate lyase-like"/>
    <property type="match status" value="1"/>
</dbReference>
<dbReference type="OrthoDB" id="8606430at2"/>
<dbReference type="PANTHER" id="PTHR38683:SF1">
    <property type="entry name" value="CHORISMATE PYRUVATE-LYASE"/>
    <property type="match status" value="1"/>
</dbReference>
<evidence type="ECO:0000256" key="4">
    <source>
        <dbReference type="ARBA" id="ARBA00023317"/>
    </source>
</evidence>
<dbReference type="EMBL" id="CP028901">
    <property type="protein sequence ID" value="AWB33289.1"/>
    <property type="molecule type" value="Genomic_DNA"/>
</dbReference>
<dbReference type="KEGG" id="boz:DBV39_05760"/>
<comment type="similarity">
    <text evidence="5">Belongs to the UbiC family.</text>
</comment>
<evidence type="ECO:0000256" key="2">
    <source>
        <dbReference type="ARBA" id="ARBA00022688"/>
    </source>
</evidence>
<comment type="catalytic activity">
    <reaction evidence="5">
        <text>chorismate = 4-hydroxybenzoate + pyruvate</text>
        <dbReference type="Rhea" id="RHEA:16505"/>
        <dbReference type="ChEBI" id="CHEBI:15361"/>
        <dbReference type="ChEBI" id="CHEBI:17879"/>
        <dbReference type="ChEBI" id="CHEBI:29748"/>
        <dbReference type="EC" id="4.1.3.40"/>
    </reaction>
</comment>
<reference evidence="6 7" key="1">
    <citation type="submission" date="2018-04" db="EMBL/GenBank/DDBJ databases">
        <title>Bordetella sp. HZ20 isolated from seawater.</title>
        <authorList>
            <person name="Sun C."/>
        </authorList>
    </citation>
    <scope>NUCLEOTIDE SEQUENCE [LARGE SCALE GENOMIC DNA]</scope>
    <source>
        <strain evidence="6 7">HZ20</strain>
    </source>
</reference>
<feature type="binding site" evidence="5">
    <location>
        <position position="181"/>
    </location>
    <ligand>
        <name>substrate</name>
    </ligand>
</feature>
<dbReference type="EC" id="4.1.3.40" evidence="5"/>
<keyword evidence="7" id="KW-1185">Reference proteome</keyword>
<dbReference type="InterPro" id="IPR007440">
    <property type="entry name" value="Chorismate--pyruvate_lyase"/>
</dbReference>
<dbReference type="AlphaFoldDB" id="A0A2R4XHU6"/>
<dbReference type="GO" id="GO:0042866">
    <property type="term" value="P:pyruvate biosynthetic process"/>
    <property type="evidence" value="ECO:0007669"/>
    <property type="project" value="UniProtKB-UniRule"/>
</dbReference>
<dbReference type="GO" id="GO:0008813">
    <property type="term" value="F:chorismate lyase activity"/>
    <property type="evidence" value="ECO:0007669"/>
    <property type="project" value="UniProtKB-UniRule"/>
</dbReference>
<dbReference type="UniPathway" id="UPA00232"/>
<dbReference type="PANTHER" id="PTHR38683">
    <property type="entry name" value="CHORISMATE PYRUVATE-LYASE"/>
    <property type="match status" value="1"/>
</dbReference>
<comment type="caution">
    <text evidence="5">Lacks conserved residue(s) required for the propagation of feature annotation.</text>
</comment>
<dbReference type="HAMAP" id="MF_01632">
    <property type="entry name" value="UbiC"/>
    <property type="match status" value="1"/>
</dbReference>
<sequence length="202" mass="22717">MASLIYFNRWRRQPPPVCSSLHKRWLTRPGALTAGLRTLGRFSLHVVSQGVELSRPEDNCFAPKTLTWRREVLMSIDEIPCVLARSVTILLASHGTWQGIRRLGRRPLADILYNDPGIVRSQFEISQIGRAHGLHGTVIRARPLLATSASYTLSENIETEPTLLARRSVFWRDHQPLLVSECFMPDFWSLAGSGSNEATTGE</sequence>
<comment type="function">
    <text evidence="5">Removes the pyruvyl group from chorismate, with concomitant aromatization of the ring, to provide 4-hydroxybenzoate (4HB) for the ubiquinone pathway.</text>
</comment>
<evidence type="ECO:0000256" key="3">
    <source>
        <dbReference type="ARBA" id="ARBA00023239"/>
    </source>
</evidence>
<proteinExistence type="inferred from homology"/>
<comment type="pathway">
    <text evidence="5">Cofactor biosynthesis; ubiquinone biosynthesis.</text>
</comment>
<dbReference type="Pfam" id="PF04345">
    <property type="entry name" value="Chor_lyase"/>
    <property type="match status" value="1"/>
</dbReference>
<name>A0A2R4XHU6_9BURK</name>
<evidence type="ECO:0000256" key="1">
    <source>
        <dbReference type="ARBA" id="ARBA00022490"/>
    </source>
</evidence>
<dbReference type="Proteomes" id="UP000244571">
    <property type="component" value="Chromosome"/>
</dbReference>
<organism evidence="6 7">
    <name type="scientific">Orrella marina</name>
    <dbReference type="NCBI Taxonomy" id="2163011"/>
    <lineage>
        <taxon>Bacteria</taxon>
        <taxon>Pseudomonadati</taxon>
        <taxon>Pseudomonadota</taxon>
        <taxon>Betaproteobacteria</taxon>
        <taxon>Burkholderiales</taxon>
        <taxon>Alcaligenaceae</taxon>
        <taxon>Orrella</taxon>
    </lineage>
</organism>
<keyword evidence="2 5" id="KW-0831">Ubiquinone biosynthesis</keyword>
<dbReference type="GO" id="GO:0005829">
    <property type="term" value="C:cytosol"/>
    <property type="evidence" value="ECO:0007669"/>
    <property type="project" value="TreeGrafter"/>
</dbReference>
<comment type="subcellular location">
    <subcellularLocation>
        <location evidence="5">Cytoplasm</location>
    </subcellularLocation>
</comment>
<dbReference type="RefSeq" id="WP_108620718.1">
    <property type="nucleotide sequence ID" value="NZ_CP028901.1"/>
</dbReference>
<protein>
    <recommendedName>
        <fullName evidence="5">Probable chorismate pyruvate-lyase</fullName>
        <shortName evidence="5">CL</shortName>
        <shortName evidence="5">CPL</shortName>
        <ecNumber evidence="5">4.1.3.40</ecNumber>
    </recommendedName>
</protein>
<keyword evidence="3 5" id="KW-0456">Lyase</keyword>
<gene>
    <name evidence="5" type="primary">ubiC</name>
    <name evidence="6" type="ORF">DBV39_05760</name>
</gene>
<evidence type="ECO:0000313" key="7">
    <source>
        <dbReference type="Proteomes" id="UP000244571"/>
    </source>
</evidence>
<dbReference type="Gene3D" id="3.40.1410.10">
    <property type="entry name" value="Chorismate lyase-like"/>
    <property type="match status" value="1"/>
</dbReference>
<dbReference type="GO" id="GO:0006744">
    <property type="term" value="P:ubiquinone biosynthetic process"/>
    <property type="evidence" value="ECO:0007669"/>
    <property type="project" value="UniProtKB-UniRule"/>
</dbReference>
<evidence type="ECO:0000256" key="5">
    <source>
        <dbReference type="HAMAP-Rule" id="MF_01632"/>
    </source>
</evidence>
<feature type="binding site" evidence="5">
    <location>
        <position position="108"/>
    </location>
    <ligand>
        <name>substrate</name>
    </ligand>
</feature>
<keyword evidence="4 5" id="KW-0670">Pyruvate</keyword>
<keyword evidence="1 5" id="KW-0963">Cytoplasm</keyword>
<evidence type="ECO:0000313" key="6">
    <source>
        <dbReference type="EMBL" id="AWB33289.1"/>
    </source>
</evidence>
<feature type="binding site" evidence="5">
    <location>
        <position position="70"/>
    </location>
    <ligand>
        <name>substrate</name>
    </ligand>
</feature>
<dbReference type="InterPro" id="IPR028978">
    <property type="entry name" value="Chorismate_lyase_/UTRA_dom_sf"/>
</dbReference>